<dbReference type="Proteomes" id="UP001457282">
    <property type="component" value="Unassembled WGS sequence"/>
</dbReference>
<proteinExistence type="predicted"/>
<evidence type="ECO:0000313" key="2">
    <source>
        <dbReference type="Proteomes" id="UP001457282"/>
    </source>
</evidence>
<comment type="caution">
    <text evidence="1">The sequence shown here is derived from an EMBL/GenBank/DDBJ whole genome shotgun (WGS) entry which is preliminary data.</text>
</comment>
<sequence length="93" mass="10464">MASKDGLHGAVVIERMARYWTELWRRRRGQWIEHELGLNGAALGSSLEIHGFCFFLYSFRSKIASVGVRIGLGDLILDLGEHVLTELDGFVMS</sequence>
<gene>
    <name evidence="1" type="ORF">M0R45_036295</name>
</gene>
<evidence type="ECO:0000313" key="1">
    <source>
        <dbReference type="EMBL" id="KAK9912430.1"/>
    </source>
</evidence>
<dbReference type="EMBL" id="JBEDUW010000007">
    <property type="protein sequence ID" value="KAK9912430.1"/>
    <property type="molecule type" value="Genomic_DNA"/>
</dbReference>
<protein>
    <submittedName>
        <fullName evidence="1">Uncharacterized protein</fullName>
    </submittedName>
</protein>
<name>A0AAW1W164_RUBAR</name>
<accession>A0AAW1W164</accession>
<keyword evidence="2" id="KW-1185">Reference proteome</keyword>
<organism evidence="1 2">
    <name type="scientific">Rubus argutus</name>
    <name type="common">Southern blackberry</name>
    <dbReference type="NCBI Taxonomy" id="59490"/>
    <lineage>
        <taxon>Eukaryota</taxon>
        <taxon>Viridiplantae</taxon>
        <taxon>Streptophyta</taxon>
        <taxon>Embryophyta</taxon>
        <taxon>Tracheophyta</taxon>
        <taxon>Spermatophyta</taxon>
        <taxon>Magnoliopsida</taxon>
        <taxon>eudicotyledons</taxon>
        <taxon>Gunneridae</taxon>
        <taxon>Pentapetalae</taxon>
        <taxon>rosids</taxon>
        <taxon>fabids</taxon>
        <taxon>Rosales</taxon>
        <taxon>Rosaceae</taxon>
        <taxon>Rosoideae</taxon>
        <taxon>Rosoideae incertae sedis</taxon>
        <taxon>Rubus</taxon>
    </lineage>
</organism>
<dbReference type="AlphaFoldDB" id="A0AAW1W164"/>
<reference evidence="1 2" key="1">
    <citation type="journal article" date="2023" name="G3 (Bethesda)">
        <title>A chromosome-length genome assembly and annotation of blackberry (Rubus argutus, cv. 'Hillquist').</title>
        <authorList>
            <person name="Bruna T."/>
            <person name="Aryal R."/>
            <person name="Dudchenko O."/>
            <person name="Sargent D.J."/>
            <person name="Mead D."/>
            <person name="Buti M."/>
            <person name="Cavallini A."/>
            <person name="Hytonen T."/>
            <person name="Andres J."/>
            <person name="Pham M."/>
            <person name="Weisz D."/>
            <person name="Mascagni F."/>
            <person name="Usai G."/>
            <person name="Natali L."/>
            <person name="Bassil N."/>
            <person name="Fernandez G.E."/>
            <person name="Lomsadze A."/>
            <person name="Armour M."/>
            <person name="Olukolu B."/>
            <person name="Poorten T."/>
            <person name="Britton C."/>
            <person name="Davik J."/>
            <person name="Ashrafi H."/>
            <person name="Aiden E.L."/>
            <person name="Borodovsky M."/>
            <person name="Worthington M."/>
        </authorList>
    </citation>
    <scope>NUCLEOTIDE SEQUENCE [LARGE SCALE GENOMIC DNA]</scope>
    <source>
        <strain evidence="1">PI 553951</strain>
    </source>
</reference>